<keyword evidence="3" id="KW-1185">Reference proteome</keyword>
<sequence>MNYVETNCGSGFACIHEPSPISRGRLAKLLAWRGGGGSDGMGVMKGACGGVGGRGDGPHAPGEVGVGVGGRRTHARSCLSWRDYDYTRPTTSRSAGGGWTRASQRAASKTDFILPAGHEEREREKEDREGAKGQQEGVLWVVVERRLHTNKGHTRQASRTESVYTIRQHKRTMLQKLMFWKKTGEDGRTRTVHPNFHRFANLYFLFIVLLNFVPRGDAFGKEVAMLPLIFVLGITAIKDAFEDRRRYLSDGRVNYATCRVYSR</sequence>
<name>A0AAE1KR02_PETCI</name>
<proteinExistence type="predicted"/>
<dbReference type="GO" id="GO:0045332">
    <property type="term" value="P:phospholipid translocation"/>
    <property type="evidence" value="ECO:0007669"/>
    <property type="project" value="TreeGrafter"/>
</dbReference>
<comment type="caution">
    <text evidence="2">The sequence shown here is derived from an EMBL/GenBank/DDBJ whole genome shotgun (WGS) entry which is preliminary data.</text>
</comment>
<evidence type="ECO:0000256" key="1">
    <source>
        <dbReference type="SAM" id="Phobius"/>
    </source>
</evidence>
<keyword evidence="1" id="KW-1133">Transmembrane helix</keyword>
<dbReference type="EMBL" id="JAWQEG010001513">
    <property type="protein sequence ID" value="KAK3878950.1"/>
    <property type="molecule type" value="Genomic_DNA"/>
</dbReference>
<evidence type="ECO:0000313" key="2">
    <source>
        <dbReference type="EMBL" id="KAK3878950.1"/>
    </source>
</evidence>
<dbReference type="PANTHER" id="PTHR24092">
    <property type="entry name" value="PROBABLE PHOSPHOLIPID-TRANSPORTING ATPASE"/>
    <property type="match status" value="1"/>
</dbReference>
<accession>A0AAE1KR02</accession>
<dbReference type="GO" id="GO:0005886">
    <property type="term" value="C:plasma membrane"/>
    <property type="evidence" value="ECO:0007669"/>
    <property type="project" value="TreeGrafter"/>
</dbReference>
<protein>
    <recommendedName>
        <fullName evidence="4">P-type ATPase N-terminal domain-containing protein</fullName>
    </recommendedName>
</protein>
<organism evidence="2 3">
    <name type="scientific">Petrolisthes cinctipes</name>
    <name type="common">Flat porcelain crab</name>
    <dbReference type="NCBI Taxonomy" id="88211"/>
    <lineage>
        <taxon>Eukaryota</taxon>
        <taxon>Metazoa</taxon>
        <taxon>Ecdysozoa</taxon>
        <taxon>Arthropoda</taxon>
        <taxon>Crustacea</taxon>
        <taxon>Multicrustacea</taxon>
        <taxon>Malacostraca</taxon>
        <taxon>Eumalacostraca</taxon>
        <taxon>Eucarida</taxon>
        <taxon>Decapoda</taxon>
        <taxon>Pleocyemata</taxon>
        <taxon>Anomura</taxon>
        <taxon>Galatheoidea</taxon>
        <taxon>Porcellanidae</taxon>
        <taxon>Petrolisthes</taxon>
    </lineage>
</organism>
<evidence type="ECO:0000313" key="3">
    <source>
        <dbReference type="Proteomes" id="UP001286313"/>
    </source>
</evidence>
<dbReference type="GO" id="GO:0140326">
    <property type="term" value="F:ATPase-coupled intramembrane lipid transporter activity"/>
    <property type="evidence" value="ECO:0007669"/>
    <property type="project" value="TreeGrafter"/>
</dbReference>
<keyword evidence="1" id="KW-0472">Membrane</keyword>
<dbReference type="Proteomes" id="UP001286313">
    <property type="component" value="Unassembled WGS sequence"/>
</dbReference>
<dbReference type="AlphaFoldDB" id="A0AAE1KR02"/>
<dbReference type="PANTHER" id="PTHR24092:SF218">
    <property type="entry name" value="PHOSPHOLIPID-TRANSPORTING ATPASE"/>
    <property type="match status" value="1"/>
</dbReference>
<feature type="transmembrane region" description="Helical" evidence="1">
    <location>
        <begin position="219"/>
        <end position="237"/>
    </location>
</feature>
<keyword evidence="1" id="KW-0812">Transmembrane</keyword>
<evidence type="ECO:0008006" key="4">
    <source>
        <dbReference type="Google" id="ProtNLM"/>
    </source>
</evidence>
<reference evidence="2" key="1">
    <citation type="submission" date="2023-10" db="EMBL/GenBank/DDBJ databases">
        <title>Genome assemblies of two species of porcelain crab, Petrolisthes cinctipes and Petrolisthes manimaculis (Anomura: Porcellanidae).</title>
        <authorList>
            <person name="Angst P."/>
        </authorList>
    </citation>
    <scope>NUCLEOTIDE SEQUENCE</scope>
    <source>
        <strain evidence="2">PB745_01</strain>
        <tissue evidence="2">Gill</tissue>
    </source>
</reference>
<gene>
    <name evidence="2" type="ORF">Pcinc_016488</name>
</gene>
<feature type="transmembrane region" description="Helical" evidence="1">
    <location>
        <begin position="196"/>
        <end position="213"/>
    </location>
</feature>